<protein>
    <submittedName>
        <fullName evidence="3">Tetratricopeptide repeat protein</fullName>
    </submittedName>
</protein>
<dbReference type="InterPro" id="IPR019734">
    <property type="entry name" value="TPR_rpt"/>
</dbReference>
<dbReference type="InterPro" id="IPR011990">
    <property type="entry name" value="TPR-like_helical_dom_sf"/>
</dbReference>
<feature type="repeat" description="TPR" evidence="1">
    <location>
        <begin position="96"/>
        <end position="129"/>
    </location>
</feature>
<evidence type="ECO:0000256" key="1">
    <source>
        <dbReference type="PROSITE-ProRule" id="PRU00339"/>
    </source>
</evidence>
<dbReference type="EMBL" id="JAEKPD010000002">
    <property type="protein sequence ID" value="MBJ3762081.1"/>
    <property type="molecule type" value="Genomic_DNA"/>
</dbReference>
<keyword evidence="1" id="KW-0802">TPR repeat</keyword>
<dbReference type="Pfam" id="PF13432">
    <property type="entry name" value="TPR_16"/>
    <property type="match status" value="1"/>
</dbReference>
<evidence type="ECO:0000313" key="3">
    <source>
        <dbReference type="EMBL" id="MBJ3762081.1"/>
    </source>
</evidence>
<comment type="caution">
    <text evidence="3">The sequence shown here is derived from an EMBL/GenBank/DDBJ whole genome shotgun (WGS) entry which is preliminary data.</text>
</comment>
<reference evidence="3" key="1">
    <citation type="submission" date="2020-12" db="EMBL/GenBank/DDBJ databases">
        <title>Bacterial taxonomy.</title>
        <authorList>
            <person name="Pan X."/>
        </authorList>
    </citation>
    <scope>NUCLEOTIDE SEQUENCE</scope>
    <source>
        <strain evidence="3">KCTC 52957</strain>
    </source>
</reference>
<dbReference type="SMART" id="SM00028">
    <property type="entry name" value="TPR"/>
    <property type="match status" value="3"/>
</dbReference>
<evidence type="ECO:0000256" key="2">
    <source>
        <dbReference type="SAM" id="SignalP"/>
    </source>
</evidence>
<dbReference type="Gene3D" id="1.25.40.10">
    <property type="entry name" value="Tetratricopeptide repeat domain"/>
    <property type="match status" value="1"/>
</dbReference>
<feature type="signal peptide" evidence="2">
    <location>
        <begin position="1"/>
        <end position="21"/>
    </location>
</feature>
<gene>
    <name evidence="3" type="ORF">ILP92_04900</name>
</gene>
<keyword evidence="4" id="KW-1185">Reference proteome</keyword>
<feature type="chain" id="PRO_5037504268" evidence="2">
    <location>
        <begin position="22"/>
        <end position="182"/>
    </location>
</feature>
<organism evidence="3 4">
    <name type="scientific">Palleronia pontilimi</name>
    <dbReference type="NCBI Taxonomy" id="1964209"/>
    <lineage>
        <taxon>Bacteria</taxon>
        <taxon>Pseudomonadati</taxon>
        <taxon>Pseudomonadota</taxon>
        <taxon>Alphaproteobacteria</taxon>
        <taxon>Rhodobacterales</taxon>
        <taxon>Roseobacteraceae</taxon>
        <taxon>Palleronia</taxon>
    </lineage>
</organism>
<evidence type="ECO:0000313" key="4">
    <source>
        <dbReference type="Proteomes" id="UP000642488"/>
    </source>
</evidence>
<dbReference type="AlphaFoldDB" id="A0A934IAJ3"/>
<keyword evidence="2" id="KW-0732">Signal</keyword>
<proteinExistence type="predicted"/>
<name>A0A934IAJ3_9RHOB</name>
<dbReference type="SUPFAM" id="SSF48452">
    <property type="entry name" value="TPR-like"/>
    <property type="match status" value="1"/>
</dbReference>
<dbReference type="RefSeq" id="WP_198915240.1">
    <property type="nucleotide sequence ID" value="NZ_JAEKPD010000002.1"/>
</dbReference>
<dbReference type="PROSITE" id="PS50005">
    <property type="entry name" value="TPR"/>
    <property type="match status" value="1"/>
</dbReference>
<dbReference type="Proteomes" id="UP000642488">
    <property type="component" value="Unassembled WGS sequence"/>
</dbReference>
<sequence length="182" mass="19712">MRNLKSVVAALLLICASPSFAQDNGDGLDDLFTALATAEGADAEKIAAKISSEWSQSGSPAMDVLLSRGGEAMEAGEYRVAVEHLSALIDHAPEFPEAYHLRATAYFNQRRLGLALDDLRVVLALNPRHFGALSGLGVILEEIERPEQALQAWREVARLFPAHPEAERAIARLERLVEGSAL</sequence>
<accession>A0A934IAJ3</accession>